<organism evidence="2 3">
    <name type="scientific">Cannabis sativa</name>
    <name type="common">Hemp</name>
    <name type="synonym">Marijuana</name>
    <dbReference type="NCBI Taxonomy" id="3483"/>
    <lineage>
        <taxon>Eukaryota</taxon>
        <taxon>Viridiplantae</taxon>
        <taxon>Streptophyta</taxon>
        <taxon>Embryophyta</taxon>
        <taxon>Tracheophyta</taxon>
        <taxon>Spermatophyta</taxon>
        <taxon>Magnoliopsida</taxon>
        <taxon>eudicotyledons</taxon>
        <taxon>Gunneridae</taxon>
        <taxon>Pentapetalae</taxon>
        <taxon>rosids</taxon>
        <taxon>fabids</taxon>
        <taxon>Rosales</taxon>
        <taxon>Cannabaceae</taxon>
        <taxon>Cannabis</taxon>
    </lineage>
</organism>
<feature type="compositionally biased region" description="Polar residues" evidence="1">
    <location>
        <begin position="69"/>
        <end position="94"/>
    </location>
</feature>
<feature type="region of interest" description="Disordered" evidence="1">
    <location>
        <begin position="1"/>
        <end position="94"/>
    </location>
</feature>
<evidence type="ECO:0000313" key="2">
    <source>
        <dbReference type="EnsemblPlants" id="cds.evm.model.04.2031"/>
    </source>
</evidence>
<evidence type="ECO:0000313" key="3">
    <source>
        <dbReference type="Proteomes" id="UP000596661"/>
    </source>
</evidence>
<keyword evidence="3" id="KW-1185">Reference proteome</keyword>
<protein>
    <submittedName>
        <fullName evidence="2">Uncharacterized protein</fullName>
    </submittedName>
</protein>
<proteinExistence type="predicted"/>
<dbReference type="EnsemblPlants" id="evm.model.04.2031">
    <property type="protein sequence ID" value="cds.evm.model.04.2031"/>
    <property type="gene ID" value="evm.TU.04.2031"/>
</dbReference>
<feature type="compositionally biased region" description="Polar residues" evidence="1">
    <location>
        <begin position="19"/>
        <end position="30"/>
    </location>
</feature>
<accession>A0A803PFE7</accession>
<reference evidence="2" key="1">
    <citation type="submission" date="2018-11" db="EMBL/GenBank/DDBJ databases">
        <authorList>
            <person name="Grassa J C."/>
        </authorList>
    </citation>
    <scope>NUCLEOTIDE SEQUENCE [LARGE SCALE GENOMIC DNA]</scope>
</reference>
<name>A0A803PFE7_CANSA</name>
<dbReference type="EMBL" id="UZAU01000401">
    <property type="status" value="NOT_ANNOTATED_CDS"/>
    <property type="molecule type" value="Genomic_DNA"/>
</dbReference>
<dbReference type="AlphaFoldDB" id="A0A803PFE7"/>
<sequence length="94" mass="10154">MDTQWLKKSGGNHLDTTDPMATNPNVQTPANHRDLARTDPALTNPQPPTGPQTVGQKVTTPLARFTPGVQETKTTSIQTEQTNPCTEIPSATNF</sequence>
<evidence type="ECO:0000256" key="1">
    <source>
        <dbReference type="SAM" id="MobiDB-lite"/>
    </source>
</evidence>
<dbReference type="Gramene" id="evm.model.04.2031">
    <property type="protein sequence ID" value="cds.evm.model.04.2031"/>
    <property type="gene ID" value="evm.TU.04.2031"/>
</dbReference>
<dbReference type="Proteomes" id="UP000596661">
    <property type="component" value="Chromosome 4"/>
</dbReference>
<reference evidence="2" key="2">
    <citation type="submission" date="2021-03" db="UniProtKB">
        <authorList>
            <consortium name="EnsemblPlants"/>
        </authorList>
    </citation>
    <scope>IDENTIFICATION</scope>
</reference>